<dbReference type="GO" id="GO:0046872">
    <property type="term" value="F:metal ion binding"/>
    <property type="evidence" value="ECO:0007669"/>
    <property type="project" value="UniProtKB-KW"/>
</dbReference>
<dbReference type="Pfam" id="PF01223">
    <property type="entry name" value="Endonuclease_NS"/>
    <property type="match status" value="1"/>
</dbReference>
<accession>A0A9W7BME6</accession>
<dbReference type="SMART" id="SM00892">
    <property type="entry name" value="Endonuclease_NS"/>
    <property type="match status" value="1"/>
</dbReference>
<feature type="transmembrane region" description="Helical" evidence="4">
    <location>
        <begin position="380"/>
        <end position="400"/>
    </location>
</feature>
<feature type="transmembrane region" description="Helical" evidence="4">
    <location>
        <begin position="299"/>
        <end position="319"/>
    </location>
</feature>
<sequence>MELSTKSITFEEDDSKLVGGSKKSGKSGKRGTFKSASFRMEAAFLGAQAYEGSVYSLWRDGNAMVKTCLGPGHFNSLLLLYQVAANVFANIFLAMVISALILMFYGDAPTTLSPHQLASGMVFFALGFAINRMVKSLILTHVGKWFMRRAKYAINQKVEFDSSEHEADVMANLALTKNLFITSWMASSSNICTEAISICMIAAFSLKLFGIAVGLFLFGKAISTLDDMYLVGEQHKIFEIAKNLESDDNDADNEANHRFFHNRTTTQHQMVSLAYILYAYMGPVFFIFAASSLASDGSVGLSSAMSSCVFFLVAAMSALHEHGSVQRVIKKLHATSKLLAFDKKHGGVFVDYFAKNPNPEIPYSATKNSSQFSYTHTEKAGFIFTLVTIAVIIIGGIAFVSSADVTFSCSNVEVACGHVPEDGSTVMIEVESTFSFTQGCTLSESIPDIVKACADAVLDTETGTLSEVVDWDLLAEDDNTVLADVEAEEDAIQEMQSNADASASQQILGGNQQTVVISAKYETWSTPRVFQQVFTVTDKSSSRRNLNRRLSEEDDYVFEEKSDPAFTYFHSESMKESFDIDIIVGSSRYDGSKDNIEAFFVGKLGTSPLFPLGKKWNKAESRSVKANIPDDIGTLTGIVLISGGKDGLKFKSIKVDGVYDGGMKSFLKCRGSKRKGTWNCEQFVPLFRDTGDECVKECDPALQPAVPTLPTDGFTPGASVTMLSYAFGKVWNDCDKKGAVRFTYNATCDTGCFDRHGSFKLSPDPTPSGSGYGGNAIGDCQQKNGNAYPTYCVTDSGATQMAKASDDCVGTKVGHDRGHQVPANNFDDDETTIEATNFMTNIMPQAAQMNRGAWLKTEMMVECWRNEVPISVLGGAVSIGDGGKQLSDVPEWGDMDRSDWFVSSHGVKNPAYFWKVIFTAPQGPYTKHDYIAFWMPNHESAKSSNIDDYIVSLAELETKLAAWGAAETFTLVDGDWEQGKDTKYATVWQDPMGCSRA</sequence>
<evidence type="ECO:0000313" key="7">
    <source>
        <dbReference type="EMBL" id="GMH89799.1"/>
    </source>
</evidence>
<comment type="caution">
    <text evidence="7">The sequence shown here is derived from an EMBL/GenBank/DDBJ whole genome shotgun (WGS) entry which is preliminary data.</text>
</comment>
<evidence type="ECO:0008006" key="9">
    <source>
        <dbReference type="Google" id="ProtNLM"/>
    </source>
</evidence>
<dbReference type="EMBL" id="BRXX01000098">
    <property type="protein sequence ID" value="GMH89799.1"/>
    <property type="molecule type" value="Genomic_DNA"/>
</dbReference>
<dbReference type="Gene3D" id="3.40.570.10">
    <property type="entry name" value="Extracellular Endonuclease, subunit A"/>
    <property type="match status" value="1"/>
</dbReference>
<keyword evidence="8" id="KW-1185">Reference proteome</keyword>
<feature type="transmembrane region" description="Helical" evidence="4">
    <location>
        <begin position="79"/>
        <end position="105"/>
    </location>
</feature>
<evidence type="ECO:0000256" key="4">
    <source>
        <dbReference type="SAM" id="Phobius"/>
    </source>
</evidence>
<dbReference type="PANTHER" id="PTHR13966">
    <property type="entry name" value="ENDONUCLEASE RELATED"/>
    <property type="match status" value="1"/>
</dbReference>
<organism evidence="7 8">
    <name type="scientific">Triparma verrucosa</name>
    <dbReference type="NCBI Taxonomy" id="1606542"/>
    <lineage>
        <taxon>Eukaryota</taxon>
        <taxon>Sar</taxon>
        <taxon>Stramenopiles</taxon>
        <taxon>Ochrophyta</taxon>
        <taxon>Bolidophyceae</taxon>
        <taxon>Parmales</taxon>
        <taxon>Triparmaceae</taxon>
        <taxon>Triparma</taxon>
    </lineage>
</organism>
<feature type="binding site" evidence="3">
    <location>
        <position position="850"/>
    </location>
    <ligand>
        <name>Mg(2+)</name>
        <dbReference type="ChEBI" id="CHEBI:18420"/>
        <note>catalytic</note>
    </ligand>
</feature>
<evidence type="ECO:0000259" key="6">
    <source>
        <dbReference type="SMART" id="SM00892"/>
    </source>
</evidence>
<evidence type="ECO:0000259" key="5">
    <source>
        <dbReference type="SMART" id="SM00477"/>
    </source>
</evidence>
<feature type="transmembrane region" description="Helical" evidence="4">
    <location>
        <begin position="117"/>
        <end position="134"/>
    </location>
</feature>
<dbReference type="InterPro" id="IPR040255">
    <property type="entry name" value="Non-specific_endonuclease"/>
</dbReference>
<dbReference type="PANTHER" id="PTHR13966:SF5">
    <property type="entry name" value="ENDONUCLEASE G, MITOCHONDRIAL"/>
    <property type="match status" value="1"/>
</dbReference>
<dbReference type="GO" id="GO:0003676">
    <property type="term" value="F:nucleic acid binding"/>
    <property type="evidence" value="ECO:0007669"/>
    <property type="project" value="InterPro"/>
</dbReference>
<dbReference type="GO" id="GO:0004519">
    <property type="term" value="F:endonuclease activity"/>
    <property type="evidence" value="ECO:0007669"/>
    <property type="project" value="TreeGrafter"/>
</dbReference>
<comment type="similarity">
    <text evidence="1">Belongs to the DNA/RNA non-specific endonuclease family.</text>
</comment>
<dbReference type="Proteomes" id="UP001165160">
    <property type="component" value="Unassembled WGS sequence"/>
</dbReference>
<keyword evidence="4" id="KW-0472">Membrane</keyword>
<gene>
    <name evidence="7" type="ORF">TrVE_jg6276</name>
</gene>
<keyword evidence="4" id="KW-0812">Transmembrane</keyword>
<name>A0A9W7BME6_9STRA</name>
<evidence type="ECO:0000256" key="2">
    <source>
        <dbReference type="PIRSR" id="PIRSR640255-1"/>
    </source>
</evidence>
<feature type="domain" description="ENPP1-3/EXOG-like endonuclease/phosphodiesterase" evidence="5">
    <location>
        <begin position="756"/>
        <end position="971"/>
    </location>
</feature>
<proteinExistence type="inferred from homology"/>
<dbReference type="AlphaFoldDB" id="A0A9W7BME6"/>
<dbReference type="SMART" id="SM00477">
    <property type="entry name" value="NUC"/>
    <property type="match status" value="1"/>
</dbReference>
<keyword evidence="3" id="KW-0479">Metal-binding</keyword>
<feature type="active site" description="Proton acceptor" evidence="2">
    <location>
        <position position="819"/>
    </location>
</feature>
<dbReference type="InterPro" id="IPR044929">
    <property type="entry name" value="DNA/RNA_non-sp_Endonuclease_sf"/>
</dbReference>
<protein>
    <recommendedName>
        <fullName evidence="9">DNA/RNA non-specific endonuclease domain-containing protein</fullName>
    </recommendedName>
</protein>
<dbReference type="SUPFAM" id="SSF54060">
    <property type="entry name" value="His-Me finger endonucleases"/>
    <property type="match status" value="1"/>
</dbReference>
<dbReference type="GO" id="GO:0016787">
    <property type="term" value="F:hydrolase activity"/>
    <property type="evidence" value="ECO:0007669"/>
    <property type="project" value="InterPro"/>
</dbReference>
<feature type="domain" description="DNA/RNA non-specific endonuclease/pyrophosphatase/phosphodiesterase" evidence="6">
    <location>
        <begin position="724"/>
        <end position="975"/>
    </location>
</feature>
<dbReference type="InterPro" id="IPR001604">
    <property type="entry name" value="Endo_G_ENPP1-like_dom"/>
</dbReference>
<evidence type="ECO:0000256" key="1">
    <source>
        <dbReference type="ARBA" id="ARBA00010052"/>
    </source>
</evidence>
<evidence type="ECO:0000256" key="3">
    <source>
        <dbReference type="PIRSR" id="PIRSR640255-2"/>
    </source>
</evidence>
<evidence type="ECO:0000313" key="8">
    <source>
        <dbReference type="Proteomes" id="UP001165160"/>
    </source>
</evidence>
<feature type="transmembrane region" description="Helical" evidence="4">
    <location>
        <begin position="273"/>
        <end position="293"/>
    </location>
</feature>
<keyword evidence="4" id="KW-1133">Transmembrane helix</keyword>
<reference evidence="8" key="1">
    <citation type="journal article" date="2023" name="Commun. Biol.">
        <title>Genome analysis of Parmales, the sister group of diatoms, reveals the evolutionary specialization of diatoms from phago-mixotrophs to photoautotrophs.</title>
        <authorList>
            <person name="Ban H."/>
            <person name="Sato S."/>
            <person name="Yoshikawa S."/>
            <person name="Yamada K."/>
            <person name="Nakamura Y."/>
            <person name="Ichinomiya M."/>
            <person name="Sato N."/>
            <person name="Blanc-Mathieu R."/>
            <person name="Endo H."/>
            <person name="Kuwata A."/>
            <person name="Ogata H."/>
        </authorList>
    </citation>
    <scope>NUCLEOTIDE SEQUENCE [LARGE SCALE GENOMIC DNA]</scope>
    <source>
        <strain evidence="8">NIES 3699</strain>
    </source>
</reference>
<dbReference type="InterPro" id="IPR044925">
    <property type="entry name" value="His-Me_finger_sf"/>
</dbReference>
<dbReference type="InterPro" id="IPR020821">
    <property type="entry name" value="ENPP1-3/EXOG-like_nuc-like"/>
</dbReference>